<reference evidence="3" key="1">
    <citation type="journal article" date="2019" name="Int. J. Syst. Evol. Microbiol.">
        <title>The Global Catalogue of Microorganisms (GCM) 10K type strain sequencing project: providing services to taxonomists for standard genome sequencing and annotation.</title>
        <authorList>
            <consortium name="The Broad Institute Genomics Platform"/>
            <consortium name="The Broad Institute Genome Sequencing Center for Infectious Disease"/>
            <person name="Wu L."/>
            <person name="Ma J."/>
        </authorList>
    </citation>
    <scope>NUCLEOTIDE SEQUENCE [LARGE SCALE GENOMIC DNA]</scope>
    <source>
        <strain evidence="3">IBRC-M 10908</strain>
    </source>
</reference>
<feature type="domain" description="VOC" evidence="1">
    <location>
        <begin position="4"/>
        <end position="125"/>
    </location>
</feature>
<dbReference type="SUPFAM" id="SSF54593">
    <property type="entry name" value="Glyoxalase/Bleomycin resistance protein/Dihydroxybiphenyl dioxygenase"/>
    <property type="match status" value="1"/>
</dbReference>
<dbReference type="EMBL" id="JBHSDK010000002">
    <property type="protein sequence ID" value="MFC4333948.1"/>
    <property type="molecule type" value="Genomic_DNA"/>
</dbReference>
<dbReference type="InterPro" id="IPR037523">
    <property type="entry name" value="VOC_core"/>
</dbReference>
<sequence length="144" mass="15404">MEQRISLITLGVRDLERAKAFYQALGWQCQEIEETVFFQTGGIGFVLWGLDKLAADCGLDDDGAAGFGGVALAHNVRSDGEVDELLAVAERAGGTVTKPARQSPLGFYTGVFTDPEGYPWEIAHNPGIPLNADGTLTLPDFSAM</sequence>
<protein>
    <submittedName>
        <fullName evidence="2">VOC family protein</fullName>
    </submittedName>
</protein>
<dbReference type="PROSITE" id="PS51819">
    <property type="entry name" value="VOC"/>
    <property type="match status" value="1"/>
</dbReference>
<comment type="caution">
    <text evidence="2">The sequence shown here is derived from an EMBL/GenBank/DDBJ whole genome shotgun (WGS) entry which is preliminary data.</text>
</comment>
<dbReference type="Proteomes" id="UP001595823">
    <property type="component" value="Unassembled WGS sequence"/>
</dbReference>
<keyword evidence="3" id="KW-1185">Reference proteome</keyword>
<evidence type="ECO:0000259" key="1">
    <source>
        <dbReference type="PROSITE" id="PS51819"/>
    </source>
</evidence>
<dbReference type="InterPro" id="IPR004360">
    <property type="entry name" value="Glyas_Fos-R_dOase_dom"/>
</dbReference>
<evidence type="ECO:0000313" key="3">
    <source>
        <dbReference type="Proteomes" id="UP001595823"/>
    </source>
</evidence>
<dbReference type="Pfam" id="PF00903">
    <property type="entry name" value="Glyoxalase"/>
    <property type="match status" value="1"/>
</dbReference>
<dbReference type="Gene3D" id="3.10.180.10">
    <property type="entry name" value="2,3-Dihydroxybiphenyl 1,2-Dioxygenase, domain 1"/>
    <property type="match status" value="1"/>
</dbReference>
<proteinExistence type="predicted"/>
<gene>
    <name evidence="2" type="ORF">ACFPET_01905</name>
</gene>
<dbReference type="PANTHER" id="PTHR36503:SF1">
    <property type="entry name" value="BLR2520 PROTEIN"/>
    <property type="match status" value="1"/>
</dbReference>
<dbReference type="PANTHER" id="PTHR36503">
    <property type="entry name" value="BLR2520 PROTEIN"/>
    <property type="match status" value="1"/>
</dbReference>
<dbReference type="InterPro" id="IPR029068">
    <property type="entry name" value="Glyas_Bleomycin-R_OHBP_Dase"/>
</dbReference>
<organism evidence="2 3">
    <name type="scientific">Salininema proteolyticum</name>
    <dbReference type="NCBI Taxonomy" id="1607685"/>
    <lineage>
        <taxon>Bacteria</taxon>
        <taxon>Bacillati</taxon>
        <taxon>Actinomycetota</taxon>
        <taxon>Actinomycetes</taxon>
        <taxon>Glycomycetales</taxon>
        <taxon>Glycomycetaceae</taxon>
        <taxon>Salininema</taxon>
    </lineage>
</organism>
<dbReference type="RefSeq" id="WP_380617686.1">
    <property type="nucleotide sequence ID" value="NZ_JBHSDK010000002.1"/>
</dbReference>
<dbReference type="CDD" id="cd07251">
    <property type="entry name" value="VOC_like"/>
    <property type="match status" value="1"/>
</dbReference>
<name>A0ABV8TU59_9ACTN</name>
<accession>A0ABV8TU59</accession>
<evidence type="ECO:0000313" key="2">
    <source>
        <dbReference type="EMBL" id="MFC4333948.1"/>
    </source>
</evidence>